<organism evidence="13 14">
    <name type="scientific">Ascosphaera apis ARSEF 7405</name>
    <dbReference type="NCBI Taxonomy" id="392613"/>
    <lineage>
        <taxon>Eukaryota</taxon>
        <taxon>Fungi</taxon>
        <taxon>Dikarya</taxon>
        <taxon>Ascomycota</taxon>
        <taxon>Pezizomycotina</taxon>
        <taxon>Eurotiomycetes</taxon>
        <taxon>Eurotiomycetidae</taxon>
        <taxon>Onygenales</taxon>
        <taxon>Ascosphaeraceae</taxon>
        <taxon>Ascosphaera</taxon>
    </lineage>
</organism>
<feature type="region of interest" description="Disordered" evidence="9">
    <location>
        <begin position="941"/>
        <end position="1012"/>
    </location>
</feature>
<dbReference type="InterPro" id="IPR005824">
    <property type="entry name" value="KOW"/>
</dbReference>
<feature type="compositionally biased region" description="Low complexity" evidence="9">
    <location>
        <begin position="727"/>
        <end position="740"/>
    </location>
</feature>
<dbReference type="EMBL" id="AZGZ01000029">
    <property type="protein sequence ID" value="KZZ88032.1"/>
    <property type="molecule type" value="Genomic_DNA"/>
</dbReference>
<dbReference type="InterPro" id="IPR008991">
    <property type="entry name" value="Translation_prot_SH3-like_sf"/>
</dbReference>
<sequence>MSRAVHSLDQDFGSEEEDDDFNPQPAEESDDEHDKKAAAASDDEKPVKRRLSDSGPVENDPVQEGDDNDVKVADHAEEAEGEGEADAEGEGEEVGEEVGEEEEDNQHDDGDEDEEEDEEEEDEEEEDVGRPRKKRRGHHLANFFEEEAEVDEDDDVVDEDEEEMGEFLAEDHPDDVDLLPSADRDDHRHRELDRQRDLEASMDAEKQAQALKERYGRNRAAAADLAIVPKSLLLPSVNDPSIWAVKCRPGKEREVVFSIQKRIEERRANSRKPCRIISAFERATMMQGYVYIEANRQADVIEGLDQILNVYVHSKLTLIPISEMPDLLRVHKDELLEPGQWVRIKRFAVYSGDLAVVEDVETNGVDVTVRLVPRLDYGLTEDASRPVDPKRKRFSKANIARPPQRLFNESEAKKKHAKNLTATAGLGSKSWNYNNNTYVDGFLIKNLKINQLITKDVNPQLDEITKLTKGSSDGTANVDYTALAASRKGTTNQDAFLPGETVEIFTGEQAGTVGSVLGTNRDIVTLVVTQGALLNREIDAPVKALRKRFAEGDHVKVVGNSSHRDELGLVVKVDGDKVTLVSDMTHNDFEVFSKDLRLAADAGVDGKLGSYDVQDLVQLDVSTVACIVRLDRESLKVLDQYGSLRTILPSQVSGKIEPQRNAVSTDRVGAEIRIGDTVREFSGEQRTATILHIHSSFLFLHSKTSLSHAGIFVTRANNVISVSGGARSRVPLPSSSVPSGFGQGSTGGGSSGPMAPPRGGGRDRLVGQTVSARRGEYKGLLGIVKQATDAYARVELHAKNQWVNIPRNDLIIRDPRTGDKVDPSAVFGRGRGMGGAAPMRTGFGGAGGRGGWTPSGSRTPAMPTAGSRTPAWGGSSSRTPAWGMAASSRTPAWNMNDGSRTAYGGATAYGGGTAYGGSTAYGSSSRTPAWNAGSKTPYGGDAFSMGSGSRNDAGGQDPFSLGSRTPAVGALGSAAPPVRTPLVNSGSGADDDYVPKKESTWGPEDSGPRYED</sequence>
<dbReference type="GO" id="GO:0006357">
    <property type="term" value="P:regulation of transcription by RNA polymerase II"/>
    <property type="evidence" value="ECO:0007669"/>
    <property type="project" value="InterPro"/>
</dbReference>
<reference evidence="13 14" key="1">
    <citation type="journal article" date="2016" name="Genome Biol. Evol.">
        <title>Divergent and convergent evolution of fungal pathogenicity.</title>
        <authorList>
            <person name="Shang Y."/>
            <person name="Xiao G."/>
            <person name="Zheng P."/>
            <person name="Cen K."/>
            <person name="Zhan S."/>
            <person name="Wang C."/>
        </authorList>
    </citation>
    <scope>NUCLEOTIDE SEQUENCE [LARGE SCALE GENOMIC DNA]</scope>
    <source>
        <strain evidence="13 14">ARSEF 7405</strain>
    </source>
</reference>
<dbReference type="InterPro" id="IPR006645">
    <property type="entry name" value="NGN-like_dom"/>
</dbReference>
<evidence type="ECO:0000256" key="1">
    <source>
        <dbReference type="ARBA" id="ARBA00004123"/>
    </source>
</evidence>
<dbReference type="PIRSF" id="PIRSF036945">
    <property type="entry name" value="Spt5"/>
    <property type="match status" value="1"/>
</dbReference>
<dbReference type="InterPro" id="IPR005100">
    <property type="entry name" value="NGN-domain"/>
</dbReference>
<feature type="compositionally biased region" description="Basic and acidic residues" evidence="9">
    <location>
        <begin position="68"/>
        <end position="78"/>
    </location>
</feature>
<dbReference type="VEuPathDB" id="FungiDB:AAP_05298"/>
<feature type="compositionally biased region" description="Basic and acidic residues" evidence="9">
    <location>
        <begin position="32"/>
        <end position="52"/>
    </location>
</feature>
<dbReference type="Pfam" id="PF03439">
    <property type="entry name" value="Spt5-NGN"/>
    <property type="match status" value="1"/>
</dbReference>
<evidence type="ECO:0000256" key="9">
    <source>
        <dbReference type="SAM" id="MobiDB-lite"/>
    </source>
</evidence>
<keyword evidence="13" id="KW-0648">Protein biosynthesis</keyword>
<evidence type="ECO:0000256" key="3">
    <source>
        <dbReference type="ARBA" id="ARBA00020181"/>
    </source>
</evidence>
<dbReference type="InterPro" id="IPR041976">
    <property type="entry name" value="KOW_Spt5_3"/>
</dbReference>
<dbReference type="GO" id="GO:0003729">
    <property type="term" value="F:mRNA binding"/>
    <property type="evidence" value="ECO:0007669"/>
    <property type="project" value="TreeGrafter"/>
</dbReference>
<evidence type="ECO:0000256" key="2">
    <source>
        <dbReference type="ARBA" id="ARBA00006956"/>
    </source>
</evidence>
<feature type="domain" description="KOW" evidence="11">
    <location>
        <begin position="548"/>
        <end position="576"/>
    </location>
</feature>
<dbReference type="OrthoDB" id="28901at2759"/>
<dbReference type="GO" id="GO:0032784">
    <property type="term" value="P:regulation of DNA-templated transcription elongation"/>
    <property type="evidence" value="ECO:0007669"/>
    <property type="project" value="InterPro"/>
</dbReference>
<dbReference type="GO" id="GO:0003711">
    <property type="term" value="F:transcription elongation factor activity"/>
    <property type="evidence" value="ECO:0007669"/>
    <property type="project" value="EnsemblFungi"/>
</dbReference>
<dbReference type="PANTHER" id="PTHR11125">
    <property type="entry name" value="SUPPRESSOR OF TY 5"/>
    <property type="match status" value="1"/>
</dbReference>
<dbReference type="InterPro" id="IPR041973">
    <property type="entry name" value="KOW_Spt5_1"/>
</dbReference>
<dbReference type="CDD" id="cd06083">
    <property type="entry name" value="KOW_Spt5_3"/>
    <property type="match status" value="1"/>
</dbReference>
<dbReference type="InterPro" id="IPR041977">
    <property type="entry name" value="KOW_Spt5_4"/>
</dbReference>
<dbReference type="Pfam" id="PF23290">
    <property type="entry name" value="KOW5_SPT5"/>
    <property type="match status" value="1"/>
</dbReference>
<evidence type="ECO:0000259" key="11">
    <source>
        <dbReference type="SMART" id="SM00739"/>
    </source>
</evidence>
<feature type="domain" description="KOW" evidence="11">
    <location>
        <begin position="671"/>
        <end position="696"/>
    </location>
</feature>
<dbReference type="Pfam" id="PF23291">
    <property type="entry name" value="KOW4_SPT5"/>
    <property type="match status" value="1"/>
</dbReference>
<accession>A0A162IER0</accession>
<dbReference type="SMART" id="SM01104">
    <property type="entry name" value="CTD"/>
    <property type="match status" value="1"/>
</dbReference>
<feature type="domain" description="KOW" evidence="11">
    <location>
        <begin position="763"/>
        <end position="790"/>
    </location>
</feature>
<dbReference type="Gene3D" id="3.30.70.940">
    <property type="entry name" value="NusG, N-terminal domain"/>
    <property type="match status" value="1"/>
</dbReference>
<evidence type="ECO:0000256" key="8">
    <source>
        <dbReference type="PIRNR" id="PIRNR036945"/>
    </source>
</evidence>
<gene>
    <name evidence="13" type="ORF">AAP_05298</name>
</gene>
<dbReference type="InterPro" id="IPR022581">
    <property type="entry name" value="Spt5_N"/>
</dbReference>
<feature type="domain" description="KOW" evidence="11">
    <location>
        <begin position="335"/>
        <end position="363"/>
    </location>
</feature>
<dbReference type="Pfam" id="PF12815">
    <property type="entry name" value="CTD"/>
    <property type="match status" value="1"/>
</dbReference>
<name>A0A162IER0_9EURO</name>
<dbReference type="CDD" id="cd09888">
    <property type="entry name" value="NGN_Euk"/>
    <property type="match status" value="1"/>
</dbReference>
<dbReference type="Pfam" id="PF23284">
    <property type="entry name" value="KOW2_Spt5"/>
    <property type="match status" value="1"/>
</dbReference>
<comment type="function">
    <text evidence="6 8">The SPT4-SPT5 complex mediates both activation and inhibition of transcription elongation, and plays a role in pre-mRNA processing. This complex seems to be important for the stability of the RNA polymerase II elongation machinery on the chromatin template but not for the inherent ability of this machinery to translocate down the gene.</text>
</comment>
<evidence type="ECO:0000259" key="10">
    <source>
        <dbReference type="SMART" id="SM00738"/>
    </source>
</evidence>
<feature type="domain" description="Spt5 C-terminal" evidence="12">
    <location>
        <begin position="866"/>
        <end position="1000"/>
    </location>
</feature>
<evidence type="ECO:0000313" key="14">
    <source>
        <dbReference type="Proteomes" id="UP000242877"/>
    </source>
</evidence>
<comment type="caution">
    <text evidence="13">The sequence shown here is derived from an EMBL/GenBank/DDBJ whole genome shotgun (WGS) entry which is preliminary data.</text>
</comment>
<feature type="region of interest" description="Disordered" evidence="9">
    <location>
        <begin position="725"/>
        <end position="765"/>
    </location>
</feature>
<feature type="compositionally biased region" description="Basic and acidic residues" evidence="9">
    <location>
        <begin position="182"/>
        <end position="201"/>
    </location>
</feature>
<keyword evidence="5 8" id="KW-0539">Nucleus</keyword>
<dbReference type="InterPro" id="IPR057936">
    <property type="entry name" value="KOWx_Spt5"/>
</dbReference>
<dbReference type="SMART" id="SM00738">
    <property type="entry name" value="NGN"/>
    <property type="match status" value="1"/>
</dbReference>
<dbReference type="GO" id="GO:0006368">
    <property type="term" value="P:transcription elongation by RNA polymerase II"/>
    <property type="evidence" value="ECO:0007669"/>
    <property type="project" value="EnsemblFungi"/>
</dbReference>
<evidence type="ECO:0000256" key="7">
    <source>
        <dbReference type="ARBA" id="ARBA00025870"/>
    </source>
</evidence>
<proteinExistence type="inferred from homology"/>
<evidence type="ECO:0000313" key="13">
    <source>
        <dbReference type="EMBL" id="KZZ88032.1"/>
    </source>
</evidence>
<dbReference type="Pfam" id="PF23037">
    <property type="entry name" value="KOWx_SPT5"/>
    <property type="match status" value="1"/>
</dbReference>
<feature type="region of interest" description="Disordered" evidence="9">
    <location>
        <begin position="1"/>
        <end position="201"/>
    </location>
</feature>
<comment type="subcellular location">
    <subcellularLocation>
        <location evidence="1 8">Nucleus</location>
    </subcellularLocation>
</comment>
<feature type="domain" description="KOW" evidence="11">
    <location>
        <begin position="495"/>
        <end position="522"/>
    </location>
</feature>
<feature type="compositionally biased region" description="Acidic residues" evidence="9">
    <location>
        <begin position="12"/>
        <end position="31"/>
    </location>
</feature>
<dbReference type="CDD" id="cd06085">
    <property type="entry name" value="KOW_Spt5_5"/>
    <property type="match status" value="1"/>
</dbReference>
<dbReference type="Gene3D" id="2.30.30.30">
    <property type="match status" value="3"/>
</dbReference>
<dbReference type="AlphaFoldDB" id="A0A162IER0"/>
<dbReference type="FunFam" id="3.30.70.940:FF:000005">
    <property type="entry name" value="Transcription elongation factor SPT5"/>
    <property type="match status" value="1"/>
</dbReference>
<keyword evidence="13" id="KW-0251">Elongation factor</keyword>
<feature type="compositionally biased region" description="Gly residues" evidence="9">
    <location>
        <begin position="741"/>
        <end position="751"/>
    </location>
</feature>
<evidence type="ECO:0000256" key="6">
    <source>
        <dbReference type="ARBA" id="ARBA00024691"/>
    </source>
</evidence>
<dbReference type="Pfam" id="PF11942">
    <property type="entry name" value="Spt5_N"/>
    <property type="match status" value="1"/>
</dbReference>
<feature type="region of interest" description="Disordered" evidence="9">
    <location>
        <begin position="844"/>
        <end position="895"/>
    </location>
</feature>
<comment type="similarity">
    <text evidence="2 8">Belongs to the SPT5 family.</text>
</comment>
<feature type="compositionally biased region" description="Acidic residues" evidence="9">
    <location>
        <begin position="79"/>
        <end position="127"/>
    </location>
</feature>
<dbReference type="Pfam" id="PF23042">
    <property type="entry name" value="KOW1_SPT5"/>
    <property type="match status" value="1"/>
</dbReference>
<evidence type="ECO:0000259" key="12">
    <source>
        <dbReference type="SMART" id="SM01104"/>
    </source>
</evidence>
<dbReference type="Proteomes" id="UP000242877">
    <property type="component" value="Unassembled WGS sequence"/>
</dbReference>
<dbReference type="CDD" id="cd06082">
    <property type="entry name" value="KOW_Spt5_2"/>
    <property type="match status" value="1"/>
</dbReference>
<dbReference type="SMART" id="SM00739">
    <property type="entry name" value="KOW"/>
    <property type="match status" value="5"/>
</dbReference>
<dbReference type="SUPFAM" id="SSF50104">
    <property type="entry name" value="Translation proteins SH3-like domain"/>
    <property type="match status" value="1"/>
</dbReference>
<dbReference type="GO" id="GO:0140463">
    <property type="term" value="F:chromatin-protein adaptor activity"/>
    <property type="evidence" value="ECO:0007669"/>
    <property type="project" value="EnsemblFungi"/>
</dbReference>
<dbReference type="InterPro" id="IPR024945">
    <property type="entry name" value="Spt5_C_dom"/>
</dbReference>
<feature type="compositionally biased region" description="Gly residues" evidence="9">
    <location>
        <begin position="844"/>
        <end position="853"/>
    </location>
</feature>
<dbReference type="InterPro" id="IPR036735">
    <property type="entry name" value="NGN_dom_sf"/>
</dbReference>
<dbReference type="GO" id="GO:0003746">
    <property type="term" value="F:translation elongation factor activity"/>
    <property type="evidence" value="ECO:0007669"/>
    <property type="project" value="UniProtKB-KW"/>
</dbReference>
<dbReference type="InterPro" id="IPR041978">
    <property type="entry name" value="KOW_Spt5_5"/>
</dbReference>
<feature type="domain" description="NusG-like N-terminal" evidence="10">
    <location>
        <begin position="239"/>
        <end position="331"/>
    </location>
</feature>
<dbReference type="InterPro" id="IPR039385">
    <property type="entry name" value="NGN_Euk"/>
</dbReference>
<dbReference type="CDD" id="cd06084">
    <property type="entry name" value="KOW_Spt5_4"/>
    <property type="match status" value="1"/>
</dbReference>
<dbReference type="CDD" id="cd06081">
    <property type="entry name" value="KOW_Spt5_1"/>
    <property type="match status" value="1"/>
</dbReference>
<evidence type="ECO:0000256" key="4">
    <source>
        <dbReference type="ARBA" id="ARBA00023163"/>
    </source>
</evidence>
<dbReference type="InterPro" id="IPR017071">
    <property type="entry name" value="TF_Spt5_eukaryote"/>
</dbReference>
<dbReference type="PANTHER" id="PTHR11125:SF7">
    <property type="entry name" value="TRANSCRIPTION ELONGATION FACTOR SPT5"/>
    <property type="match status" value="1"/>
</dbReference>
<feature type="compositionally biased region" description="Acidic residues" evidence="9">
    <location>
        <begin position="144"/>
        <end position="165"/>
    </location>
</feature>
<comment type="subunit">
    <text evidence="7">Component of the SPT4-SPT5 complex. Interacts with RNA polymerase II.</text>
</comment>
<keyword evidence="14" id="KW-1185">Reference proteome</keyword>
<dbReference type="InterPro" id="IPR041975">
    <property type="entry name" value="KOW_Spt5_2"/>
</dbReference>
<protein>
    <recommendedName>
        <fullName evidence="3 8">Transcription elongation factor SPT5</fullName>
    </recommendedName>
</protein>
<dbReference type="InterPro" id="IPR039659">
    <property type="entry name" value="SPT5"/>
</dbReference>
<dbReference type="GO" id="GO:0032044">
    <property type="term" value="C:DSIF complex"/>
    <property type="evidence" value="ECO:0007669"/>
    <property type="project" value="EnsemblFungi"/>
</dbReference>
<evidence type="ECO:0000256" key="5">
    <source>
        <dbReference type="ARBA" id="ARBA00023242"/>
    </source>
</evidence>
<dbReference type="InterPro" id="IPR014722">
    <property type="entry name" value="Rib_uL2_dom2"/>
</dbReference>
<keyword evidence="4 8" id="KW-0804">Transcription</keyword>